<evidence type="ECO:0000313" key="2">
    <source>
        <dbReference type="Proteomes" id="UP000242502"/>
    </source>
</evidence>
<dbReference type="InterPro" id="IPR008257">
    <property type="entry name" value="Pept_M19"/>
</dbReference>
<dbReference type="STRING" id="62101.AB835_13720"/>
<dbReference type="SUPFAM" id="SSF51556">
    <property type="entry name" value="Metallo-dependent hydrolases"/>
    <property type="match status" value="1"/>
</dbReference>
<accession>A0A1D2QLR9</accession>
<organism evidence="1 2">
    <name type="scientific">Candidatus Endobugula sertula</name>
    <name type="common">Bugula neritina bacterial symbiont</name>
    <dbReference type="NCBI Taxonomy" id="62101"/>
    <lineage>
        <taxon>Bacteria</taxon>
        <taxon>Pseudomonadati</taxon>
        <taxon>Pseudomonadota</taxon>
        <taxon>Gammaproteobacteria</taxon>
        <taxon>Cellvibrionales</taxon>
        <taxon>Cellvibrionaceae</taxon>
        <taxon>Candidatus Endobugula</taxon>
    </lineage>
</organism>
<gene>
    <name evidence="1" type="ORF">AB835_13720</name>
</gene>
<evidence type="ECO:0008006" key="3">
    <source>
        <dbReference type="Google" id="ProtNLM"/>
    </source>
</evidence>
<name>A0A1D2QLR9_9GAMM</name>
<dbReference type="Gene3D" id="3.20.20.140">
    <property type="entry name" value="Metal-dependent hydrolases"/>
    <property type="match status" value="1"/>
</dbReference>
<dbReference type="AlphaFoldDB" id="A0A1D2QLR9"/>
<dbReference type="GO" id="GO:0006508">
    <property type="term" value="P:proteolysis"/>
    <property type="evidence" value="ECO:0007669"/>
    <property type="project" value="InterPro"/>
</dbReference>
<dbReference type="PANTHER" id="PTHR10443:SF12">
    <property type="entry name" value="DIPEPTIDASE"/>
    <property type="match status" value="1"/>
</dbReference>
<dbReference type="EMBL" id="MDLC01000071">
    <property type="protein sequence ID" value="ODS22518.1"/>
    <property type="molecule type" value="Genomic_DNA"/>
</dbReference>
<reference evidence="1 2" key="1">
    <citation type="journal article" date="2016" name="Appl. Environ. Microbiol.">
        <title>Lack of Overt Genome Reduction in the Bryostatin-Producing Bryozoan Symbiont "Candidatus Endobugula sertula".</title>
        <authorList>
            <person name="Miller I.J."/>
            <person name="Vanee N."/>
            <person name="Fong S.S."/>
            <person name="Lim-Fong G.E."/>
            <person name="Kwan J.C."/>
        </authorList>
    </citation>
    <scope>NUCLEOTIDE SEQUENCE [LARGE SCALE GENOMIC DNA]</scope>
    <source>
        <strain evidence="1">AB1-4</strain>
    </source>
</reference>
<dbReference type="PANTHER" id="PTHR10443">
    <property type="entry name" value="MICROSOMAL DIPEPTIDASE"/>
    <property type="match status" value="1"/>
</dbReference>
<dbReference type="PROSITE" id="PS51365">
    <property type="entry name" value="RENAL_DIPEPTIDASE_2"/>
    <property type="match status" value="1"/>
</dbReference>
<evidence type="ECO:0000313" key="1">
    <source>
        <dbReference type="EMBL" id="ODS22518.1"/>
    </source>
</evidence>
<dbReference type="Proteomes" id="UP000242502">
    <property type="component" value="Unassembled WGS sequence"/>
</dbReference>
<protein>
    <recommendedName>
        <fullName evidence="3">Peptidase</fullName>
    </recommendedName>
</protein>
<dbReference type="GO" id="GO:0070573">
    <property type="term" value="F:metallodipeptidase activity"/>
    <property type="evidence" value="ECO:0007669"/>
    <property type="project" value="InterPro"/>
</dbReference>
<proteinExistence type="predicted"/>
<dbReference type="Pfam" id="PF01244">
    <property type="entry name" value="Peptidase_M19"/>
    <property type="match status" value="1"/>
</dbReference>
<comment type="caution">
    <text evidence="1">The sequence shown here is derived from an EMBL/GenBank/DDBJ whole genome shotgun (WGS) entry which is preliminary data.</text>
</comment>
<dbReference type="InterPro" id="IPR032466">
    <property type="entry name" value="Metal_Hydrolase"/>
</dbReference>
<sequence>MSFVQSIPIIDGHNDTIKQAFCSGRDLFSISSEGHIDFPRAKSAGMAGGFFSLLVIPEEQQEFGYGLTITENGWEVNYPSPLTLDYAKSRVEDMLLFMQSTIDADDSLIIAKKLSEIEQAIAKKNIFFIIHFEGADMIDKDVSNLEDYYNRGLRSLGLVWSRPNVFGSGVPFKFPSSPDIGPGLTKAGLLLVKRCNELGIIIDLTHLNQKGFYDVANNSQHPLVVSHAAAHAICPSTTNLLDCQLDAIKDSGGVVGSIFDIVNCRADGLFKKDTPLDIFIDHIKYFVDYMGIDHVCLGPDFDGAVMPSSFQDVTYYPRLIKYLSENGFNQQALEKLCYKNWLRVIKQTWHH</sequence>